<proteinExistence type="predicted"/>
<dbReference type="Proteomes" id="UP000095280">
    <property type="component" value="Unplaced"/>
</dbReference>
<keyword evidence="2" id="KW-1185">Reference proteome</keyword>
<dbReference type="AlphaFoldDB" id="A0A1I8JLJ7"/>
<feature type="compositionally biased region" description="Basic residues" evidence="1">
    <location>
        <begin position="295"/>
        <end position="308"/>
    </location>
</feature>
<reference evidence="3" key="1">
    <citation type="submission" date="2016-11" db="UniProtKB">
        <authorList>
            <consortium name="WormBaseParasite"/>
        </authorList>
    </citation>
    <scope>IDENTIFICATION</scope>
</reference>
<evidence type="ECO:0000313" key="3">
    <source>
        <dbReference type="WBParaSite" id="snap_masked-unitig_20005-processed-gene-0.1-mRNA-1"/>
    </source>
</evidence>
<protein>
    <submittedName>
        <fullName evidence="3">PNPLA domain-containing protein</fullName>
    </submittedName>
</protein>
<sequence length="402" mass="43129">WRRPAAVAGPVPLPHRAAADRARLASTAQWPEVLACLQCLHRQPQLNVPAGLAATGTRVAVADAALEAFLHCDMLDLANALVATSGGPRPVRPGPARPLPGSLSRTCARRRGGDGMAANTVNAFIAAAQLADFCDGERPGRIEMSNWRIFRRTSYAAAYSCCLRDLATTARSCRPDLKHAYRLFNASTSFPNLPAEGPATALRLMLCSAVRLSLPDLALPLAKIGTRPDCFSLSLPGDLAGEESAALLALCHRCLRDRRAGAAPGRTLLARRCLRLVPLPPDGPRPGICPAGRPVARRRRRPDSPRRGRHRLPCWQCCSGRGDIFNSTLMVGPVGLLGPPVPLQLATGRPGHQPVSGAGGSLQKNGSFPSFYSSYSTADQFRIWAEIIEFFKGQRWGSVVTH</sequence>
<feature type="region of interest" description="Disordered" evidence="1">
    <location>
        <begin position="287"/>
        <end position="308"/>
    </location>
</feature>
<name>A0A1I8JLJ7_9PLAT</name>
<accession>A0A1I8JLJ7</accession>
<evidence type="ECO:0000313" key="2">
    <source>
        <dbReference type="Proteomes" id="UP000095280"/>
    </source>
</evidence>
<dbReference type="WBParaSite" id="snap_masked-unitig_20005-processed-gene-0.1-mRNA-1">
    <property type="protein sequence ID" value="snap_masked-unitig_20005-processed-gene-0.1-mRNA-1"/>
    <property type="gene ID" value="snap_masked-unitig_20005-processed-gene-0.1"/>
</dbReference>
<evidence type="ECO:0000256" key="1">
    <source>
        <dbReference type="SAM" id="MobiDB-lite"/>
    </source>
</evidence>
<organism evidence="2 3">
    <name type="scientific">Macrostomum lignano</name>
    <dbReference type="NCBI Taxonomy" id="282301"/>
    <lineage>
        <taxon>Eukaryota</taxon>
        <taxon>Metazoa</taxon>
        <taxon>Spiralia</taxon>
        <taxon>Lophotrochozoa</taxon>
        <taxon>Platyhelminthes</taxon>
        <taxon>Rhabditophora</taxon>
        <taxon>Macrostomorpha</taxon>
        <taxon>Macrostomida</taxon>
        <taxon>Macrostomidae</taxon>
        <taxon>Macrostomum</taxon>
    </lineage>
</organism>